<dbReference type="RefSeq" id="XP_009543658.1">
    <property type="nucleotide sequence ID" value="XM_009545363.1"/>
</dbReference>
<feature type="region of interest" description="Disordered" evidence="1">
    <location>
        <begin position="835"/>
        <end position="942"/>
    </location>
</feature>
<dbReference type="SMART" id="SM00312">
    <property type="entry name" value="PX"/>
    <property type="match status" value="1"/>
</dbReference>
<dbReference type="Pfam" id="PF00787">
    <property type="entry name" value="PX"/>
    <property type="match status" value="1"/>
</dbReference>
<feature type="region of interest" description="Disordered" evidence="1">
    <location>
        <begin position="1"/>
        <end position="26"/>
    </location>
</feature>
<evidence type="ECO:0000313" key="3">
    <source>
        <dbReference type="EMBL" id="ETW83931.1"/>
    </source>
</evidence>
<accession>W4KFV2</accession>
<gene>
    <name evidence="3" type="ORF">HETIRDRAFT_235512</name>
</gene>
<dbReference type="InParanoid" id="W4KFV2"/>
<feature type="region of interest" description="Disordered" evidence="1">
    <location>
        <begin position="262"/>
        <end position="317"/>
    </location>
</feature>
<reference evidence="3 4" key="1">
    <citation type="journal article" date="2012" name="New Phytol.">
        <title>Insight into trade-off between wood decay and parasitism from the genome of a fungal forest pathogen.</title>
        <authorList>
            <person name="Olson A."/>
            <person name="Aerts A."/>
            <person name="Asiegbu F."/>
            <person name="Belbahri L."/>
            <person name="Bouzid O."/>
            <person name="Broberg A."/>
            <person name="Canback B."/>
            <person name="Coutinho P.M."/>
            <person name="Cullen D."/>
            <person name="Dalman K."/>
            <person name="Deflorio G."/>
            <person name="van Diepen L.T."/>
            <person name="Dunand C."/>
            <person name="Duplessis S."/>
            <person name="Durling M."/>
            <person name="Gonthier P."/>
            <person name="Grimwood J."/>
            <person name="Fossdal C.G."/>
            <person name="Hansson D."/>
            <person name="Henrissat B."/>
            <person name="Hietala A."/>
            <person name="Himmelstrand K."/>
            <person name="Hoffmeister D."/>
            <person name="Hogberg N."/>
            <person name="James T.Y."/>
            <person name="Karlsson M."/>
            <person name="Kohler A."/>
            <person name="Kues U."/>
            <person name="Lee Y.H."/>
            <person name="Lin Y.C."/>
            <person name="Lind M."/>
            <person name="Lindquist E."/>
            <person name="Lombard V."/>
            <person name="Lucas S."/>
            <person name="Lunden K."/>
            <person name="Morin E."/>
            <person name="Murat C."/>
            <person name="Park J."/>
            <person name="Raffaello T."/>
            <person name="Rouze P."/>
            <person name="Salamov A."/>
            <person name="Schmutz J."/>
            <person name="Solheim H."/>
            <person name="Stahlberg J."/>
            <person name="Velez H."/>
            <person name="de Vries R.P."/>
            <person name="Wiebenga A."/>
            <person name="Woodward S."/>
            <person name="Yakovlev I."/>
            <person name="Garbelotto M."/>
            <person name="Martin F."/>
            <person name="Grigoriev I.V."/>
            <person name="Stenlid J."/>
        </authorList>
    </citation>
    <scope>NUCLEOTIDE SEQUENCE [LARGE SCALE GENOMIC DNA]</scope>
    <source>
        <strain evidence="3 4">TC 32-1</strain>
    </source>
</reference>
<dbReference type="PROSITE" id="PS50195">
    <property type="entry name" value="PX"/>
    <property type="match status" value="1"/>
</dbReference>
<proteinExistence type="predicted"/>
<dbReference type="OrthoDB" id="2117459at2759"/>
<feature type="non-terminal residue" evidence="3">
    <location>
        <position position="955"/>
    </location>
</feature>
<feature type="compositionally biased region" description="Low complexity" evidence="1">
    <location>
        <begin position="887"/>
        <end position="897"/>
    </location>
</feature>
<dbReference type="InterPro" id="IPR047168">
    <property type="entry name" value="LEC1-like"/>
</dbReference>
<dbReference type="InterPro" id="IPR036871">
    <property type="entry name" value="PX_dom_sf"/>
</dbReference>
<name>W4KFV2_HETIT</name>
<dbReference type="AlphaFoldDB" id="W4KFV2"/>
<dbReference type="HOGENOM" id="CLU_007739_0_0_1"/>
<organism evidence="3 4">
    <name type="scientific">Heterobasidion irregulare (strain TC 32-1)</name>
    <dbReference type="NCBI Taxonomy" id="747525"/>
    <lineage>
        <taxon>Eukaryota</taxon>
        <taxon>Fungi</taxon>
        <taxon>Dikarya</taxon>
        <taxon>Basidiomycota</taxon>
        <taxon>Agaricomycotina</taxon>
        <taxon>Agaricomycetes</taxon>
        <taxon>Russulales</taxon>
        <taxon>Bondarzewiaceae</taxon>
        <taxon>Heterobasidion</taxon>
        <taxon>Heterobasidion annosum species complex</taxon>
    </lineage>
</organism>
<dbReference type="GO" id="GO:0035091">
    <property type="term" value="F:phosphatidylinositol binding"/>
    <property type="evidence" value="ECO:0007669"/>
    <property type="project" value="InterPro"/>
</dbReference>
<feature type="compositionally biased region" description="Basic and acidic residues" evidence="1">
    <location>
        <begin position="262"/>
        <end position="276"/>
    </location>
</feature>
<dbReference type="FunCoup" id="W4KFV2">
    <property type="interactions" value="17"/>
</dbReference>
<protein>
    <recommendedName>
        <fullName evidence="2">PX domain-containing protein</fullName>
    </recommendedName>
</protein>
<dbReference type="eggNOG" id="KOG2273">
    <property type="taxonomic scope" value="Eukaryota"/>
</dbReference>
<feature type="non-terminal residue" evidence="3">
    <location>
        <position position="1"/>
    </location>
</feature>
<dbReference type="CDD" id="cd06869">
    <property type="entry name" value="PX_UP2_fungi"/>
    <property type="match status" value="1"/>
</dbReference>
<evidence type="ECO:0000256" key="1">
    <source>
        <dbReference type="SAM" id="MobiDB-lite"/>
    </source>
</evidence>
<dbReference type="KEGG" id="hir:HETIRDRAFT_235512"/>
<feature type="compositionally biased region" description="Acidic residues" evidence="1">
    <location>
        <begin position="837"/>
        <end position="871"/>
    </location>
</feature>
<dbReference type="EMBL" id="KI925456">
    <property type="protein sequence ID" value="ETW83931.1"/>
    <property type="molecule type" value="Genomic_DNA"/>
</dbReference>
<feature type="compositionally biased region" description="Low complexity" evidence="1">
    <location>
        <begin position="277"/>
        <end position="288"/>
    </location>
</feature>
<evidence type="ECO:0000313" key="4">
    <source>
        <dbReference type="Proteomes" id="UP000030671"/>
    </source>
</evidence>
<feature type="domain" description="PX" evidence="2">
    <location>
        <begin position="208"/>
        <end position="357"/>
    </location>
</feature>
<keyword evidence="4" id="KW-1185">Reference proteome</keyword>
<dbReference type="STRING" id="747525.W4KFV2"/>
<dbReference type="PANTHER" id="PTHR47185">
    <property type="entry name" value="PX DOMAIN-CONTAINING PROTEIN YPR097W"/>
    <property type="match status" value="1"/>
</dbReference>
<dbReference type="Pfam" id="PF12828">
    <property type="entry name" value="PXB"/>
    <property type="match status" value="1"/>
</dbReference>
<feature type="compositionally biased region" description="Low complexity" evidence="1">
    <location>
        <begin position="296"/>
        <end position="314"/>
    </location>
</feature>
<feature type="compositionally biased region" description="Pro residues" evidence="1">
    <location>
        <begin position="1"/>
        <end position="10"/>
    </location>
</feature>
<feature type="compositionally biased region" description="Low complexity" evidence="1">
    <location>
        <begin position="916"/>
        <end position="925"/>
    </location>
</feature>
<dbReference type="InterPro" id="IPR024554">
    <property type="entry name" value="LEC1-like_C"/>
</dbReference>
<evidence type="ECO:0000259" key="2">
    <source>
        <dbReference type="PROSITE" id="PS50195"/>
    </source>
</evidence>
<dbReference type="InterPro" id="IPR024555">
    <property type="entry name" value="PX-associated"/>
</dbReference>
<dbReference type="Gene3D" id="3.30.1520.10">
    <property type="entry name" value="Phox-like domain"/>
    <property type="match status" value="1"/>
</dbReference>
<dbReference type="Proteomes" id="UP000030671">
    <property type="component" value="Unassembled WGS sequence"/>
</dbReference>
<feature type="compositionally biased region" description="Basic residues" evidence="1">
    <location>
        <begin position="898"/>
        <end position="915"/>
    </location>
</feature>
<dbReference type="Pfam" id="PF12825">
    <property type="entry name" value="DUF3818"/>
    <property type="match status" value="1"/>
</dbReference>
<dbReference type="SUPFAM" id="SSF64268">
    <property type="entry name" value="PX domain"/>
    <property type="match status" value="1"/>
</dbReference>
<dbReference type="PANTHER" id="PTHR47185:SF1">
    <property type="entry name" value="PX DOMAIN-CONTAINING PROTEIN YPR097W"/>
    <property type="match status" value="1"/>
</dbReference>
<sequence>ASPTQDPSPPSSSRQQPRPQEEPDTTLTPVRAHYLKKTLIQLQFSHELAAITSSPASALPNLSTLSYLGPPFSPPPQGAPALDLPFLRYIFRQFVLTFPFLAAAPRDFFPDKVQPFVASVLARNLSSPSSILGDGPDSASGSSSAEDNSQKKIMAKLERSLALFINYATKIAEREEVVRLAQADLDRLELLARRRRARLARMQDVFDVNIVCVRTVVEKGRVRSRVHEEFIIRTRRSRAHDVYVSRRYGDFRTLADELRKAHPEETVRAPPAKDRAPSSTLLSAASTDSPPPSPGTPQSATTTIGGASSSSSSAHARLAREKNRLTLRAYLHALLSTPAFASSPVLHSFLTSGPTMLSHEELADAARREEADRVREDGRARFASAVAGRVDKLRESVKGVKGDIMGKDGLTQMFAIIKTTENVRELPPDFQAVLEWARISLASTVFQHFVAADDASETLAGLKRIHGLMPYFMLKTALRISNPVGMIRSVLDLFLAQPFGGRSLLQRMFTSSLNEEVKALEEDIEAVKDKVEDGMISEKVRQYVYAPREIQDVYKADAAHDNVHVLAAVLRASEDPALSRAQMHRIVRGHRAHVEYMRYRDSLDDSDDDDGPPNEDAWLFEDLSILAKLYARLREKEQLIALIFEGVTAELLKDIITIFYAPLAQVYRAASIADSLGDLQNFINDLIRTVESAEELSQTDPQQTVQTFIDLIQRHEQSFYHFVHKVHSKGESLFNDLMRWIELFLAVIREGLGAPVSLEFLLPHTGPERAAVLAEVDAVALYHYKLKIAYESKIRRRFAGGAEGGGGAGVEDEAAQALMQGVLRDLSYGELMRGDAEDAAAEDTDESGEGSTEYETDEEDEEEDEDEDEDGSTPSSPRRPSRRSRSTSRSPRAPSRYRPARAPRQRPHSRARPARTRTTSAPAPQKQKRQQADALKPPDLQRVPDLLPIFLEMVR</sequence>
<dbReference type="GeneID" id="20668751"/>
<dbReference type="InterPro" id="IPR001683">
    <property type="entry name" value="PX_dom"/>
</dbReference>